<organism evidence="2 3">
    <name type="scientific">Streptomyces albireticuli</name>
    <dbReference type="NCBI Taxonomy" id="1940"/>
    <lineage>
        <taxon>Bacteria</taxon>
        <taxon>Bacillati</taxon>
        <taxon>Actinomycetota</taxon>
        <taxon>Actinomycetes</taxon>
        <taxon>Kitasatosporales</taxon>
        <taxon>Streptomycetaceae</taxon>
        <taxon>Streptomyces</taxon>
    </lineage>
</organism>
<protein>
    <submittedName>
        <fullName evidence="2">Uncharacterized protein</fullName>
    </submittedName>
</protein>
<dbReference type="AlphaFoldDB" id="A0A1Z2KX99"/>
<evidence type="ECO:0000256" key="1">
    <source>
        <dbReference type="SAM" id="MobiDB-lite"/>
    </source>
</evidence>
<feature type="region of interest" description="Disordered" evidence="1">
    <location>
        <begin position="39"/>
        <end position="59"/>
    </location>
</feature>
<gene>
    <name evidence="2" type="ORF">SMD11_1017</name>
</gene>
<evidence type="ECO:0000313" key="2">
    <source>
        <dbReference type="EMBL" id="ARZ66682.1"/>
    </source>
</evidence>
<dbReference type="RefSeq" id="WP_087925260.1">
    <property type="nucleotide sequence ID" value="NZ_CP021744.1"/>
</dbReference>
<proteinExistence type="predicted"/>
<feature type="region of interest" description="Disordered" evidence="1">
    <location>
        <begin position="301"/>
        <end position="321"/>
    </location>
</feature>
<feature type="compositionally biased region" description="Basic and acidic residues" evidence="1">
    <location>
        <begin position="44"/>
        <end position="59"/>
    </location>
</feature>
<dbReference type="KEGG" id="salj:SMD11_1017"/>
<dbReference type="Proteomes" id="UP000195755">
    <property type="component" value="Chromosome"/>
</dbReference>
<name>A0A1Z2KX99_9ACTN</name>
<dbReference type="OrthoDB" id="4321441at2"/>
<dbReference type="EMBL" id="CP021744">
    <property type="protein sequence ID" value="ARZ66682.1"/>
    <property type="molecule type" value="Genomic_DNA"/>
</dbReference>
<sequence>MRYRKEDRGEDALSRARMQADPFHDYDGQAALARIAARVTASGTRDRGTHPPHFGGDRHSTAALALPGRRTALHERAAQTLDVLAVTVVSDHDAIASLALLADDPAAEPAGASTFACLLHLAGHEGGPVFWWQFAAGAGSATAAHCLYLNHLQSSDRQAARWWCDQAAALHVDGGDWILDEPPAPLPGDVPPGRYGTPGIFSAPPSAGAHRWAVAHHLAAATRELPTGDDLDHGVVPLPRPGLAAAVTHGRRTERWLEALEEAFAAPALESPAPDHHEGPPRIPLTLSAALRQLAGMTARYEGGQEGGAEALSTASARFAT</sequence>
<reference evidence="2 3" key="1">
    <citation type="submission" date="2017-06" db="EMBL/GenBank/DDBJ databases">
        <title>Streptomyces albireticuli Genome sequencing and assembly.</title>
        <authorList>
            <person name="Wang Y."/>
            <person name="Du B."/>
            <person name="Ding Y."/>
            <person name="Liu H."/>
            <person name="Hou Q."/>
            <person name="Liu K."/>
            <person name="Yao L."/>
            <person name="Wang C."/>
        </authorList>
    </citation>
    <scope>NUCLEOTIDE SEQUENCE [LARGE SCALE GENOMIC DNA]</scope>
    <source>
        <strain evidence="2 3">MDJK11</strain>
    </source>
</reference>
<evidence type="ECO:0000313" key="3">
    <source>
        <dbReference type="Proteomes" id="UP000195755"/>
    </source>
</evidence>
<accession>A0A1Z2KX99</accession>